<gene>
    <name evidence="1" type="ORF">DXC81_08220</name>
</gene>
<accession>A0A3E4QR88</accession>
<proteinExistence type="predicted"/>
<comment type="caution">
    <text evidence="1">The sequence shown here is derived from an EMBL/GenBank/DDBJ whole genome shotgun (WGS) entry which is preliminary data.</text>
</comment>
<sequence>MAGRDSVFVNARVRLPGTRGRRAVAGHVVEYIATRPGADRSATASDLRRADLAERMELAGYCAARPGSTALFDADGAVPVAEARRRLGAAEGAVSTWVVSVRRDEAAELGLSCKGEWQAYCRSHLAPALAEAMGVPESDVRWVAAVHLNSKASIHVHVLAFSASGSFDSLIPKPRLERARRGLVDAGLARAVAAEDAARDRARDAAVSAAGSLGVPAATLGLPEEGRVSYAHLRRWHPDAAARVDAALEA</sequence>
<dbReference type="EMBL" id="QSRJ01000009">
    <property type="protein sequence ID" value="RGL09568.1"/>
    <property type="molecule type" value="Genomic_DNA"/>
</dbReference>
<evidence type="ECO:0000313" key="2">
    <source>
        <dbReference type="Proteomes" id="UP000260943"/>
    </source>
</evidence>
<organism evidence="1 2">
    <name type="scientific">Collinsella tanakaei</name>
    <dbReference type="NCBI Taxonomy" id="626935"/>
    <lineage>
        <taxon>Bacteria</taxon>
        <taxon>Bacillati</taxon>
        <taxon>Actinomycetota</taxon>
        <taxon>Coriobacteriia</taxon>
        <taxon>Coriobacteriales</taxon>
        <taxon>Coriobacteriaceae</taxon>
        <taxon>Collinsella</taxon>
    </lineage>
</organism>
<name>A0A3E4QR88_9ACTN</name>
<dbReference type="Proteomes" id="UP000260943">
    <property type="component" value="Unassembled WGS sequence"/>
</dbReference>
<feature type="non-terminal residue" evidence="1">
    <location>
        <position position="250"/>
    </location>
</feature>
<evidence type="ECO:0008006" key="3">
    <source>
        <dbReference type="Google" id="ProtNLM"/>
    </source>
</evidence>
<evidence type="ECO:0000313" key="1">
    <source>
        <dbReference type="EMBL" id="RGL09568.1"/>
    </source>
</evidence>
<reference evidence="1 2" key="1">
    <citation type="submission" date="2018-08" db="EMBL/GenBank/DDBJ databases">
        <title>A genome reference for cultivated species of the human gut microbiota.</title>
        <authorList>
            <person name="Zou Y."/>
            <person name="Xue W."/>
            <person name="Luo G."/>
        </authorList>
    </citation>
    <scope>NUCLEOTIDE SEQUENCE [LARGE SCALE GENOMIC DNA]</scope>
    <source>
        <strain evidence="1 2">TF08-14</strain>
    </source>
</reference>
<protein>
    <recommendedName>
        <fullName evidence="3">Relaxase</fullName>
    </recommendedName>
</protein>
<dbReference type="AlphaFoldDB" id="A0A3E4QR88"/>